<proteinExistence type="predicted"/>
<feature type="transmembrane region" description="Helical" evidence="1">
    <location>
        <begin position="369"/>
        <end position="387"/>
    </location>
</feature>
<keyword evidence="1" id="KW-0812">Transmembrane</keyword>
<feature type="transmembrane region" description="Helical" evidence="1">
    <location>
        <begin position="54"/>
        <end position="74"/>
    </location>
</feature>
<reference evidence="5" key="1">
    <citation type="journal article" date="2021" name="ISME J.">
        <title>Evolutionary origin and ecological implication of a unique nif island in free-living Bradyrhizobium lineages.</title>
        <authorList>
            <person name="Tao J."/>
        </authorList>
    </citation>
    <scope>NUCLEOTIDE SEQUENCE [LARGE SCALE GENOMIC DNA]</scope>
    <source>
        <strain evidence="5">SZCCT0094</strain>
    </source>
</reference>
<accession>A0ABS5G700</accession>
<name>A0ABS5G700_9BRAD</name>
<evidence type="ECO:0000313" key="4">
    <source>
        <dbReference type="EMBL" id="MBR1137104.1"/>
    </source>
</evidence>
<dbReference type="InterPro" id="IPR002656">
    <property type="entry name" value="Acyl_transf_3_dom"/>
</dbReference>
<keyword evidence="4" id="KW-0012">Acyltransferase</keyword>
<sequence>MTIASSVELRAAGSASSSRSTAQALTYRPDIDGLRAVAVIAVLIYHAFPQLLPGGFAGVDVFFVISGYLITGIIDRQCAEKSLSFASFYARRILRIFPALIAVALATFLIAWFVLSVAEMEALGTNIKGAAAFVENFMLHEQIVGYFDPGAERLPLLHLWSLGIEEQYYIIWPAAFVLIARWPSHKVAIIAALGIGSFVLCLATPAQDAAWAFYSPTTRGWELLAGSLVAVWRAPRPIVQAAPLAGNLLAGFGAAGILAAFFLVSSSSPWPGARTIVPVAATMALIATGGTFVHRMLAQPPLVFVGLISYPLYLWHYPLIAFMKLHIGGAAPAWMLLMMLGLSAVLAWLTYRFIELPIRFGAASMSWRVWPLLAAMTATGAVGILATSTRGLPVRYAPEIRGFLLSGSETWSHWRRGRCLLVLQPASAFGADCAGQGGRPLLLIWGDSYGAALYPGLLHFSVERGYDVAQYTASACPPLIGYTLDARPFCKSINDDVVLRIGRLKPDVVILDATWGYAEAVLREDLPRTVAALRANGIARIVLMGPPPSWLGGGLSANVLDYYRQTGQLLPERTLFRSNDEWTRGRDALFRELTRELGIDYISVRDVFCNDEGCLSRIGPGASQLTAFDPGHLTVPGAIFLAGHTIGDLLGSARRPSP</sequence>
<dbReference type="SUPFAM" id="SSF52266">
    <property type="entry name" value="SGNH hydrolase"/>
    <property type="match status" value="1"/>
</dbReference>
<dbReference type="RefSeq" id="WP_172241106.1">
    <property type="nucleotide sequence ID" value="NZ_JABFDP010000030.1"/>
</dbReference>
<keyword evidence="1" id="KW-1133">Transmembrane helix</keyword>
<feature type="transmembrane region" description="Helical" evidence="1">
    <location>
        <begin position="94"/>
        <end position="115"/>
    </location>
</feature>
<evidence type="ECO:0000256" key="1">
    <source>
        <dbReference type="SAM" id="Phobius"/>
    </source>
</evidence>
<feature type="transmembrane region" description="Helical" evidence="1">
    <location>
        <begin position="187"/>
        <end position="206"/>
    </location>
</feature>
<dbReference type="InterPro" id="IPR043968">
    <property type="entry name" value="SGNH"/>
</dbReference>
<evidence type="ECO:0000259" key="2">
    <source>
        <dbReference type="Pfam" id="PF01757"/>
    </source>
</evidence>
<dbReference type="Pfam" id="PF01757">
    <property type="entry name" value="Acyl_transf_3"/>
    <property type="match status" value="1"/>
</dbReference>
<dbReference type="Pfam" id="PF19040">
    <property type="entry name" value="SGNH"/>
    <property type="match status" value="1"/>
</dbReference>
<dbReference type="InterPro" id="IPR050879">
    <property type="entry name" value="Acyltransferase_3"/>
</dbReference>
<dbReference type="Proteomes" id="UP001314635">
    <property type="component" value="Unassembled WGS sequence"/>
</dbReference>
<dbReference type="EMBL" id="JAFCLK010000013">
    <property type="protein sequence ID" value="MBR1137104.1"/>
    <property type="molecule type" value="Genomic_DNA"/>
</dbReference>
<protein>
    <submittedName>
        <fullName evidence="4">Acyltransferase family protein</fullName>
    </submittedName>
</protein>
<organism evidence="4 5">
    <name type="scientific">Bradyrhizobium denitrificans</name>
    <dbReference type="NCBI Taxonomy" id="2734912"/>
    <lineage>
        <taxon>Bacteria</taxon>
        <taxon>Pseudomonadati</taxon>
        <taxon>Pseudomonadota</taxon>
        <taxon>Alphaproteobacteria</taxon>
        <taxon>Hyphomicrobiales</taxon>
        <taxon>Nitrobacteraceae</taxon>
        <taxon>Bradyrhizobium</taxon>
    </lineage>
</organism>
<keyword evidence="1" id="KW-0472">Membrane</keyword>
<gene>
    <name evidence="4" type="ORF">JQ619_15125</name>
</gene>
<feature type="domain" description="Acyltransferase 3" evidence="2">
    <location>
        <begin position="30"/>
        <end position="352"/>
    </location>
</feature>
<comment type="caution">
    <text evidence="4">The sequence shown here is derived from an EMBL/GenBank/DDBJ whole genome shotgun (WGS) entry which is preliminary data.</text>
</comment>
<feature type="transmembrane region" description="Helical" evidence="1">
    <location>
        <begin position="276"/>
        <end position="297"/>
    </location>
</feature>
<keyword evidence="5" id="KW-1185">Reference proteome</keyword>
<feature type="transmembrane region" description="Helical" evidence="1">
    <location>
        <begin position="303"/>
        <end position="322"/>
    </location>
</feature>
<dbReference type="PANTHER" id="PTHR23028">
    <property type="entry name" value="ACETYLTRANSFERASE"/>
    <property type="match status" value="1"/>
</dbReference>
<evidence type="ECO:0000259" key="3">
    <source>
        <dbReference type="Pfam" id="PF19040"/>
    </source>
</evidence>
<feature type="transmembrane region" description="Helical" evidence="1">
    <location>
        <begin position="244"/>
        <end position="264"/>
    </location>
</feature>
<feature type="transmembrane region" description="Helical" evidence="1">
    <location>
        <begin position="157"/>
        <end position="180"/>
    </location>
</feature>
<dbReference type="GO" id="GO:0016746">
    <property type="term" value="F:acyltransferase activity"/>
    <property type="evidence" value="ECO:0007669"/>
    <property type="project" value="UniProtKB-KW"/>
</dbReference>
<feature type="domain" description="SGNH" evidence="3">
    <location>
        <begin position="431"/>
        <end position="643"/>
    </location>
</feature>
<evidence type="ECO:0000313" key="5">
    <source>
        <dbReference type="Proteomes" id="UP001314635"/>
    </source>
</evidence>
<feature type="transmembrane region" description="Helical" evidence="1">
    <location>
        <begin position="334"/>
        <end position="354"/>
    </location>
</feature>
<keyword evidence="4" id="KW-0808">Transferase</keyword>
<dbReference type="PANTHER" id="PTHR23028:SF53">
    <property type="entry name" value="ACYL_TRANSF_3 DOMAIN-CONTAINING PROTEIN"/>
    <property type="match status" value="1"/>
</dbReference>